<comment type="caution">
    <text evidence="1">The sequence shown here is derived from an EMBL/GenBank/DDBJ whole genome shotgun (WGS) entry which is preliminary data.</text>
</comment>
<dbReference type="EMBL" id="CAXAMN010026029">
    <property type="protein sequence ID" value="CAK9100192.1"/>
    <property type="molecule type" value="Genomic_DNA"/>
</dbReference>
<sequence>MEDAFILHLHSCQTHLTSILAREPSAIGGITGTMPNRCGDRRLSLGAVVPFGLCSAEQVSSVALDASRSGARSLTLLAARFGAGETDLTTFAPDCLSYADLPCACEHVLLSPAQGFWPSYDHLWHKPSIERFLSLQHLHFRSPTEIHFTGTHFWHSSSFGNLKNALDTPYFIALAYGEHFPEACMKEPECRLTQGLSSMLNWLVTLKQLKAFPEGNQVAAYIPYLEDLSHIRYVEAWRSTPWFVLLEKPHWSEAFLYLVQELEDVLDADMGFPLSDNAEDKFQRSVQRMGSDASDGLPSMIGMYFCVGDDVLSARWPSEAICHRQRRCFFQGGACSRLGKLQEQALGLRNDEDIALAIARLQQAAFEAPCFEHFARSMVIFGAAIRPLLPAGAWPWPSSSMPAESGKTQSIWRLCNQPDITHRRVGQAELHFFSADVILVGEELQVELLWTATSDDSCIMVGSNSERENDTYYSFLHTLPHSHLMHWECAFNMPQGIEFHSSSAAASTSLSGFTSISTCRVPPDTAAAKLLKWETRATAALELQLRAAWRPEPLRLCPRSRAVVRRVSACSSPLHHADRIHKLLPHAVEDWLNYHFAIGIEHFTVFDTDGSYKRFVQPFVEQGLVTYHERFPYQVSPKLGLAAEAKELRKQRHMLLEPHALELCIWENRQVSDWVVVIHSFEEYLHSRILAEKLQDLPLGTWIQQWANEVPGTVVFELFQEPMGGPRRAGRSIFTTWTQKRGVEMSRDPGLRGLEADSQHFQSFAWIVDPVNVLQTAVHLAQPRAHGQSIVSLHVDLLRVNHYLDLGRNASRCLEELGGCHVLDESLTWAEETVLERRGKKKMELHRK</sequence>
<reference evidence="1 2" key="1">
    <citation type="submission" date="2024-02" db="EMBL/GenBank/DDBJ databases">
        <authorList>
            <person name="Chen Y."/>
            <person name="Shah S."/>
            <person name="Dougan E. K."/>
            <person name="Thang M."/>
            <person name="Chan C."/>
        </authorList>
    </citation>
    <scope>NUCLEOTIDE SEQUENCE [LARGE SCALE GENOMIC DNA]</scope>
</reference>
<name>A0ABP0RLW4_9DINO</name>
<evidence type="ECO:0000313" key="2">
    <source>
        <dbReference type="Proteomes" id="UP001642484"/>
    </source>
</evidence>
<protein>
    <submittedName>
        <fullName evidence="1">Uncharacterized protein</fullName>
    </submittedName>
</protein>
<evidence type="ECO:0000313" key="1">
    <source>
        <dbReference type="EMBL" id="CAK9100192.1"/>
    </source>
</evidence>
<accession>A0ABP0RLW4</accession>
<proteinExistence type="predicted"/>
<organism evidence="1 2">
    <name type="scientific">Durusdinium trenchii</name>
    <dbReference type="NCBI Taxonomy" id="1381693"/>
    <lineage>
        <taxon>Eukaryota</taxon>
        <taxon>Sar</taxon>
        <taxon>Alveolata</taxon>
        <taxon>Dinophyceae</taxon>
        <taxon>Suessiales</taxon>
        <taxon>Symbiodiniaceae</taxon>
        <taxon>Durusdinium</taxon>
    </lineage>
</organism>
<keyword evidence="2" id="KW-1185">Reference proteome</keyword>
<dbReference type="Proteomes" id="UP001642484">
    <property type="component" value="Unassembled WGS sequence"/>
</dbReference>
<gene>
    <name evidence="1" type="ORF">CCMP2556_LOCUS47375</name>
</gene>